<evidence type="ECO:0000313" key="1">
    <source>
        <dbReference type="EMBL" id="CAH0493673.1"/>
    </source>
</evidence>
<dbReference type="SUPFAM" id="SSF50370">
    <property type="entry name" value="Ricin B-like lectins"/>
    <property type="match status" value="1"/>
</dbReference>
<evidence type="ECO:0000313" key="3">
    <source>
        <dbReference type="Proteomes" id="UP001157938"/>
    </source>
</evidence>
<dbReference type="InterPro" id="IPR035992">
    <property type="entry name" value="Ricin_B-like_lectins"/>
</dbReference>
<keyword evidence="3" id="KW-1185">Reference proteome</keyword>
<sequence length="395" mass="44783">MSPQELWEKVLDHLIEVERGQQKARDLFLQSAPNVKQALTSLLSLERVQQRVSSEAILTFVESLPQPDWIIFACDVMLRGSGLWDKCAIAVLLRKVMSRSSGKTLMLAESCWIQRLDFGVRAIASSATVTIASAVGDDLLYVAGDGYAHDKNNRSVYCWTKQWTADNKKELWRFVPALTGSSDFYIMNVYADAYLYVSSSSITTENDDCLMKRALMPRYEKGLPDAAGIWRLVKLEGKNYSIYNASTDTVLSSPMEASDGSRRDAVTRTYRPLDEMSLQCHEWKITSATPSKMEKGLVELYAERYNEAVKAFTEILTMDHLSVVHRKKLLCYRMVANVMMNNIGCFEQDWAEVLDLGGGSDDVLATLCEQLPSDVLKILEERVQLIHIRWKKMKE</sequence>
<protein>
    <submittedName>
        <fullName evidence="2">Uncharacterized protein</fullName>
    </submittedName>
</protein>
<organism evidence="2 4">
    <name type="scientific">Peronospora farinosa</name>
    <dbReference type="NCBI Taxonomy" id="134698"/>
    <lineage>
        <taxon>Eukaryota</taxon>
        <taxon>Sar</taxon>
        <taxon>Stramenopiles</taxon>
        <taxon>Oomycota</taxon>
        <taxon>Peronosporomycetes</taxon>
        <taxon>Peronosporales</taxon>
        <taxon>Peronosporaceae</taxon>
        <taxon>Peronospora</taxon>
    </lineage>
</organism>
<gene>
    <name evidence="1" type="ORF">PFR001_LOCUS8792</name>
    <name evidence="2" type="ORF">PFR002_LOCUS4737</name>
</gene>
<dbReference type="Gene3D" id="2.80.10.50">
    <property type="match status" value="1"/>
</dbReference>
<reference evidence="1 3" key="1">
    <citation type="submission" date="2021-11" db="EMBL/GenBank/DDBJ databases">
        <authorList>
            <person name="Islam A."/>
            <person name="Islam S."/>
            <person name="Flora M.S."/>
            <person name="Rahman M."/>
            <person name="Ziaur R.M."/>
            <person name="Epstein J.H."/>
            <person name="Hassan M."/>
            <person name="Klassen M."/>
            <person name="Woodard K."/>
            <person name="Webb A."/>
            <person name="Webby R.J."/>
            <person name="El Zowalaty M.E."/>
        </authorList>
    </citation>
    <scope>NUCLEOTIDE SEQUENCE [LARGE SCALE GENOMIC DNA]</scope>
    <source>
        <strain evidence="1">Pf1</strain>
    </source>
</reference>
<accession>A0AAV0TMX8</accession>
<reference evidence="2" key="2">
    <citation type="submission" date="2022-12" db="EMBL/GenBank/DDBJ databases">
        <authorList>
            <person name="Webb A."/>
        </authorList>
    </citation>
    <scope>NUCLEOTIDE SEQUENCE</scope>
    <source>
        <strain evidence="2">Pf2</strain>
    </source>
</reference>
<evidence type="ECO:0000313" key="4">
    <source>
        <dbReference type="Proteomes" id="UP001159659"/>
    </source>
</evidence>
<evidence type="ECO:0000313" key="2">
    <source>
        <dbReference type="EMBL" id="CAI5723777.1"/>
    </source>
</evidence>
<proteinExistence type="predicted"/>
<dbReference type="EMBL" id="CAKLBC010001803">
    <property type="protein sequence ID" value="CAH0493673.1"/>
    <property type="molecule type" value="Genomic_DNA"/>
</dbReference>
<dbReference type="Proteomes" id="UP001157938">
    <property type="component" value="Unassembled WGS sequence"/>
</dbReference>
<comment type="caution">
    <text evidence="2">The sequence shown here is derived from an EMBL/GenBank/DDBJ whole genome shotgun (WGS) entry which is preliminary data.</text>
</comment>
<dbReference type="Proteomes" id="UP001159659">
    <property type="component" value="Unassembled WGS sequence"/>
</dbReference>
<dbReference type="AlphaFoldDB" id="A0AAV0TMX8"/>
<name>A0AAV0TMX8_9STRA</name>
<dbReference type="EMBL" id="CANTFK010000713">
    <property type="protein sequence ID" value="CAI5723777.1"/>
    <property type="molecule type" value="Genomic_DNA"/>
</dbReference>